<evidence type="ECO:0000256" key="7">
    <source>
        <dbReference type="ARBA" id="ARBA00023277"/>
    </source>
</evidence>
<evidence type="ECO:0000256" key="10">
    <source>
        <dbReference type="RuleBase" id="RU361207"/>
    </source>
</evidence>
<protein>
    <recommendedName>
        <fullName evidence="4 10">4-alpha-glucanotransferase</fullName>
        <ecNumber evidence="3 10">2.4.1.25</ecNumber>
    </recommendedName>
    <alternativeName>
        <fullName evidence="8 10">Amylomaltase</fullName>
    </alternativeName>
    <alternativeName>
        <fullName evidence="9 10">Disproportionating enzyme</fullName>
    </alternativeName>
</protein>
<evidence type="ECO:0000256" key="2">
    <source>
        <dbReference type="ARBA" id="ARBA00005684"/>
    </source>
</evidence>
<comment type="similarity">
    <text evidence="2 10">Belongs to the disproportionating enzyme family.</text>
</comment>
<accession>A0A9D2JE78</accession>
<dbReference type="GO" id="GO:0004134">
    <property type="term" value="F:4-alpha-glucanotransferase activity"/>
    <property type="evidence" value="ECO:0007669"/>
    <property type="project" value="UniProtKB-EC"/>
</dbReference>
<comment type="catalytic activity">
    <reaction evidence="1 10">
        <text>Transfers a segment of a (1-&gt;4)-alpha-D-glucan to a new position in an acceptor, which may be glucose or a (1-&gt;4)-alpha-D-glucan.</text>
        <dbReference type="EC" id="2.4.1.25"/>
    </reaction>
</comment>
<evidence type="ECO:0000313" key="12">
    <source>
        <dbReference type="Proteomes" id="UP000824062"/>
    </source>
</evidence>
<keyword evidence="5 10" id="KW-0328">Glycosyltransferase</keyword>
<sequence length="499" mass="55809">MRRAGILMSVSSLPSPWGIGTLGAAAREFVDFLAASGQTVWQMLPIGPTGYGDSPYQVFSSFAGNPYLIDLDDLAAEGLLERGEYEARHWGDDPLSVDYGALFSERRAVLAAAVRRLRETRASELAAFVARESSWLEDYALFMAVKDSQGGAPWSAWPAPLRRRDREALDRARSALGEEVDFWRGVQCLFFGQWGRLRERARRAGVLIMGDIPIYVAPDSADVWAHPDEFQLDCDLWPTEVAGCPPDGFAEGGQLWGNPLYDWERMSRNGYEWWVERVAYQLRLYDILRIDHFRGFDSYYAIPFGAPDARCGRWREGPGQALFERLRETCGVDRLVAEDLGYLTDSVARLREDVGLPGMRVLEFAFDSIDGSGSVYLPHSYSRDCVAYVGTHDNDTALGWLSRARPEDARLARDYLGLSEGEGEGWGMMRGIWSSVADVAIVQMQDVLSLGGEARMNTPSTVGENWKWRAPAGYATPELMGRLRRQAELCERAPAPDSR</sequence>
<keyword evidence="7 10" id="KW-0119">Carbohydrate metabolism</keyword>
<dbReference type="Proteomes" id="UP000824062">
    <property type="component" value="Unassembled WGS sequence"/>
</dbReference>
<comment type="caution">
    <text evidence="11">The sequence shown here is derived from an EMBL/GenBank/DDBJ whole genome shotgun (WGS) entry which is preliminary data.</text>
</comment>
<evidence type="ECO:0000256" key="3">
    <source>
        <dbReference type="ARBA" id="ARBA00012560"/>
    </source>
</evidence>
<keyword evidence="6 10" id="KW-0808">Transferase</keyword>
<evidence type="ECO:0000256" key="9">
    <source>
        <dbReference type="ARBA" id="ARBA00031501"/>
    </source>
</evidence>
<evidence type="ECO:0000256" key="5">
    <source>
        <dbReference type="ARBA" id="ARBA00022676"/>
    </source>
</evidence>
<dbReference type="InterPro" id="IPR003385">
    <property type="entry name" value="Glyco_hydro_77"/>
</dbReference>
<dbReference type="SUPFAM" id="SSF51445">
    <property type="entry name" value="(Trans)glycosidases"/>
    <property type="match status" value="1"/>
</dbReference>
<organism evidence="11 12">
    <name type="scientific">Candidatus Olsenella pullistercoris</name>
    <dbReference type="NCBI Taxonomy" id="2838712"/>
    <lineage>
        <taxon>Bacteria</taxon>
        <taxon>Bacillati</taxon>
        <taxon>Actinomycetota</taxon>
        <taxon>Coriobacteriia</taxon>
        <taxon>Coriobacteriales</taxon>
        <taxon>Atopobiaceae</taxon>
        <taxon>Olsenella</taxon>
    </lineage>
</organism>
<dbReference type="GO" id="GO:0005975">
    <property type="term" value="P:carbohydrate metabolic process"/>
    <property type="evidence" value="ECO:0007669"/>
    <property type="project" value="InterPro"/>
</dbReference>
<reference evidence="11" key="2">
    <citation type="submission" date="2021-04" db="EMBL/GenBank/DDBJ databases">
        <authorList>
            <person name="Gilroy R."/>
        </authorList>
    </citation>
    <scope>NUCLEOTIDE SEQUENCE</scope>
    <source>
        <strain evidence="11">ChiHjej12B11-14209</strain>
    </source>
</reference>
<evidence type="ECO:0000313" key="11">
    <source>
        <dbReference type="EMBL" id="HIZ45429.1"/>
    </source>
</evidence>
<dbReference type="EMBL" id="DXBM01000003">
    <property type="protein sequence ID" value="HIZ45429.1"/>
    <property type="molecule type" value="Genomic_DNA"/>
</dbReference>
<dbReference type="EC" id="2.4.1.25" evidence="3 10"/>
<dbReference type="Pfam" id="PF02446">
    <property type="entry name" value="Glyco_hydro_77"/>
    <property type="match status" value="1"/>
</dbReference>
<dbReference type="PANTHER" id="PTHR32438">
    <property type="entry name" value="4-ALPHA-GLUCANOTRANSFERASE DPE1, CHLOROPLASTIC/AMYLOPLASTIC"/>
    <property type="match status" value="1"/>
</dbReference>
<dbReference type="NCBIfam" id="TIGR00217">
    <property type="entry name" value="malQ"/>
    <property type="match status" value="1"/>
</dbReference>
<gene>
    <name evidence="11" type="primary">malQ</name>
    <name evidence="11" type="ORF">IAA19_00160</name>
</gene>
<dbReference type="NCBIfam" id="NF011080">
    <property type="entry name" value="PRK14508.1-3"/>
    <property type="match status" value="1"/>
</dbReference>
<dbReference type="AlphaFoldDB" id="A0A9D2JE78"/>
<evidence type="ECO:0000256" key="4">
    <source>
        <dbReference type="ARBA" id="ARBA00020295"/>
    </source>
</evidence>
<evidence type="ECO:0000256" key="8">
    <source>
        <dbReference type="ARBA" id="ARBA00031423"/>
    </source>
</evidence>
<proteinExistence type="inferred from homology"/>
<evidence type="ECO:0000256" key="1">
    <source>
        <dbReference type="ARBA" id="ARBA00000439"/>
    </source>
</evidence>
<dbReference type="PANTHER" id="PTHR32438:SF5">
    <property type="entry name" value="4-ALPHA-GLUCANOTRANSFERASE DPE1, CHLOROPLASTIC_AMYLOPLASTIC"/>
    <property type="match status" value="1"/>
</dbReference>
<evidence type="ECO:0000256" key="6">
    <source>
        <dbReference type="ARBA" id="ARBA00022679"/>
    </source>
</evidence>
<dbReference type="Gene3D" id="3.20.20.80">
    <property type="entry name" value="Glycosidases"/>
    <property type="match status" value="1"/>
</dbReference>
<dbReference type="InterPro" id="IPR017853">
    <property type="entry name" value="GH"/>
</dbReference>
<reference evidence="11" key="1">
    <citation type="journal article" date="2021" name="PeerJ">
        <title>Extensive microbial diversity within the chicken gut microbiome revealed by metagenomics and culture.</title>
        <authorList>
            <person name="Gilroy R."/>
            <person name="Ravi A."/>
            <person name="Getino M."/>
            <person name="Pursley I."/>
            <person name="Horton D.L."/>
            <person name="Alikhan N.F."/>
            <person name="Baker D."/>
            <person name="Gharbi K."/>
            <person name="Hall N."/>
            <person name="Watson M."/>
            <person name="Adriaenssens E.M."/>
            <person name="Foster-Nyarko E."/>
            <person name="Jarju S."/>
            <person name="Secka A."/>
            <person name="Antonio M."/>
            <person name="Oren A."/>
            <person name="Chaudhuri R.R."/>
            <person name="La Ragione R."/>
            <person name="Hildebrand F."/>
            <person name="Pallen M.J."/>
        </authorList>
    </citation>
    <scope>NUCLEOTIDE SEQUENCE</scope>
    <source>
        <strain evidence="11">ChiHjej12B11-14209</strain>
    </source>
</reference>
<name>A0A9D2JE78_9ACTN</name>